<dbReference type="EMBL" id="BAABBF010000004">
    <property type="protein sequence ID" value="GAA3709568.1"/>
    <property type="molecule type" value="Genomic_DNA"/>
</dbReference>
<evidence type="ECO:0000259" key="4">
    <source>
        <dbReference type="PROSITE" id="PS51118"/>
    </source>
</evidence>
<keyword evidence="6" id="KW-1185">Reference proteome</keyword>
<organism evidence="5 6">
    <name type="scientific">Sphingomonas cynarae</name>
    <dbReference type="NCBI Taxonomy" id="930197"/>
    <lineage>
        <taxon>Bacteria</taxon>
        <taxon>Pseudomonadati</taxon>
        <taxon>Pseudomonadota</taxon>
        <taxon>Alphaproteobacteria</taxon>
        <taxon>Sphingomonadales</taxon>
        <taxon>Sphingomonadaceae</taxon>
        <taxon>Sphingomonas</taxon>
    </lineage>
</organism>
<keyword evidence="3" id="KW-0804">Transcription</keyword>
<proteinExistence type="predicted"/>
<dbReference type="InterPro" id="IPR002577">
    <property type="entry name" value="HTH_HxlR"/>
</dbReference>
<dbReference type="PROSITE" id="PS51118">
    <property type="entry name" value="HTH_HXLR"/>
    <property type="match status" value="1"/>
</dbReference>
<dbReference type="Proteomes" id="UP001500523">
    <property type="component" value="Unassembled WGS sequence"/>
</dbReference>
<protein>
    <submittedName>
        <fullName evidence="5">Helix-turn-helix domain-containing protein</fullName>
    </submittedName>
</protein>
<reference evidence="6" key="1">
    <citation type="journal article" date="2019" name="Int. J. Syst. Evol. Microbiol.">
        <title>The Global Catalogue of Microorganisms (GCM) 10K type strain sequencing project: providing services to taxonomists for standard genome sequencing and annotation.</title>
        <authorList>
            <consortium name="The Broad Institute Genomics Platform"/>
            <consortium name="The Broad Institute Genome Sequencing Center for Infectious Disease"/>
            <person name="Wu L."/>
            <person name="Ma J."/>
        </authorList>
    </citation>
    <scope>NUCLEOTIDE SEQUENCE [LARGE SCALE GENOMIC DNA]</scope>
    <source>
        <strain evidence="6">JCM 17498</strain>
    </source>
</reference>
<sequence>MPDRSPARLADRLRQGDVFAPRCPSREILKHVTSTWGTLALIALMPGTLRFSDLRRRVAGVSERMLSQTLKQLEGDGLVRRQSFATVPPKVEYTLTDQGREAATLVEALTDWIEDSLPMLTKNAAD</sequence>
<feature type="domain" description="HTH hxlR-type" evidence="4">
    <location>
        <begin position="23"/>
        <end position="121"/>
    </location>
</feature>
<dbReference type="PANTHER" id="PTHR33204:SF37">
    <property type="entry name" value="HTH-TYPE TRANSCRIPTIONAL REGULATOR YODB"/>
    <property type="match status" value="1"/>
</dbReference>
<evidence type="ECO:0000256" key="1">
    <source>
        <dbReference type="ARBA" id="ARBA00023015"/>
    </source>
</evidence>
<dbReference type="InterPro" id="IPR036388">
    <property type="entry name" value="WH-like_DNA-bd_sf"/>
</dbReference>
<dbReference type="Pfam" id="PF01638">
    <property type="entry name" value="HxlR"/>
    <property type="match status" value="1"/>
</dbReference>
<name>A0ABP7DS94_9SPHN</name>
<dbReference type="SUPFAM" id="SSF46785">
    <property type="entry name" value="Winged helix' DNA-binding domain"/>
    <property type="match status" value="1"/>
</dbReference>
<comment type="caution">
    <text evidence="5">The sequence shown here is derived from an EMBL/GenBank/DDBJ whole genome shotgun (WGS) entry which is preliminary data.</text>
</comment>
<accession>A0ABP7DS94</accession>
<evidence type="ECO:0000256" key="2">
    <source>
        <dbReference type="ARBA" id="ARBA00023125"/>
    </source>
</evidence>
<dbReference type="InterPro" id="IPR036390">
    <property type="entry name" value="WH_DNA-bd_sf"/>
</dbReference>
<dbReference type="RefSeq" id="WP_344693102.1">
    <property type="nucleotide sequence ID" value="NZ_BAABBF010000004.1"/>
</dbReference>
<keyword evidence="2" id="KW-0238">DNA-binding</keyword>
<dbReference type="Gene3D" id="1.10.10.10">
    <property type="entry name" value="Winged helix-like DNA-binding domain superfamily/Winged helix DNA-binding domain"/>
    <property type="match status" value="1"/>
</dbReference>
<evidence type="ECO:0000256" key="3">
    <source>
        <dbReference type="ARBA" id="ARBA00023163"/>
    </source>
</evidence>
<gene>
    <name evidence="5" type="ORF">GCM10022268_18470</name>
</gene>
<evidence type="ECO:0000313" key="5">
    <source>
        <dbReference type="EMBL" id="GAA3709568.1"/>
    </source>
</evidence>
<evidence type="ECO:0000313" key="6">
    <source>
        <dbReference type="Proteomes" id="UP001500523"/>
    </source>
</evidence>
<keyword evidence="1" id="KW-0805">Transcription regulation</keyword>
<dbReference type="PANTHER" id="PTHR33204">
    <property type="entry name" value="TRANSCRIPTIONAL REGULATOR, MARR FAMILY"/>
    <property type="match status" value="1"/>
</dbReference>